<organism evidence="1 2">
    <name type="scientific">Rhodomicrobium vannielii (strain ATCC 17100 / DSM 162 / LMG 4299 / NCIMB 10020 / ATH 3.1.1)</name>
    <dbReference type="NCBI Taxonomy" id="648757"/>
    <lineage>
        <taxon>Bacteria</taxon>
        <taxon>Pseudomonadati</taxon>
        <taxon>Pseudomonadota</taxon>
        <taxon>Alphaproteobacteria</taxon>
        <taxon>Hyphomicrobiales</taxon>
        <taxon>Hyphomicrobiaceae</taxon>
        <taxon>Rhodomicrobium</taxon>
    </lineage>
</organism>
<accession>E3I1Z0</accession>
<proteinExistence type="predicted"/>
<dbReference type="AlphaFoldDB" id="E3I1Z0"/>
<dbReference type="EMBL" id="CP002292">
    <property type="protein sequence ID" value="ADP71291.1"/>
    <property type="molecule type" value="Genomic_DNA"/>
</dbReference>
<protein>
    <submittedName>
        <fullName evidence="1">Uncharacterized protein</fullName>
    </submittedName>
</protein>
<evidence type="ECO:0000313" key="1">
    <source>
        <dbReference type="EMBL" id="ADP71291.1"/>
    </source>
</evidence>
<sequence length="48" mass="5401">METECVAMAELVLMLSTRPIEIIMANKVRKIATLSVRHPDTEPYGRSV</sequence>
<gene>
    <name evidence="1" type="ordered locus">Rvan_2064</name>
</gene>
<reference evidence="2" key="1">
    <citation type="journal article" date="2011" name="J. Bacteriol.">
        <title>Genome sequences of eight morphologically diverse alphaproteobacteria.</title>
        <authorList>
            <consortium name="US DOE Joint Genome Institute"/>
            <person name="Brown P.J."/>
            <person name="Kysela D.T."/>
            <person name="Buechlein A."/>
            <person name="Hemmerich C."/>
            <person name="Brun Y.V."/>
        </authorList>
    </citation>
    <scope>NUCLEOTIDE SEQUENCE [LARGE SCALE GENOMIC DNA]</scope>
    <source>
        <strain evidence="2">ATCC 17100 / ATH 3.1.1 / DSM 162 / LMG 4299</strain>
    </source>
</reference>
<dbReference type="HOGENOM" id="CLU_3157230_0_0_5"/>
<dbReference type="Proteomes" id="UP000001399">
    <property type="component" value="Chromosome"/>
</dbReference>
<name>E3I1Z0_RHOVT</name>
<dbReference type="KEGG" id="rva:Rvan_2064"/>
<evidence type="ECO:0000313" key="2">
    <source>
        <dbReference type="Proteomes" id="UP000001399"/>
    </source>
</evidence>
<keyword evidence="2" id="KW-1185">Reference proteome</keyword>